<reference evidence="1 2" key="1">
    <citation type="journal article" date="2020" name="ISME J.">
        <title>Comparative genomics reveals insights into cyanobacterial evolution and habitat adaptation.</title>
        <authorList>
            <person name="Chen M.Y."/>
            <person name="Teng W.K."/>
            <person name="Zhao L."/>
            <person name="Hu C.X."/>
            <person name="Zhou Y.K."/>
            <person name="Han B.P."/>
            <person name="Song L.R."/>
            <person name="Shu W.S."/>
        </authorList>
    </citation>
    <scope>NUCLEOTIDE SEQUENCE [LARGE SCALE GENOMIC DNA]</scope>
    <source>
        <strain evidence="1 2">FACHB-1040</strain>
    </source>
</reference>
<protein>
    <recommendedName>
        <fullName evidence="3">Integrase</fullName>
    </recommendedName>
</protein>
<dbReference type="RefSeq" id="WP_168634897.1">
    <property type="nucleotide sequence ID" value="NZ_JACJQT010000002.1"/>
</dbReference>
<sequence length="109" mass="12813">MTPGGAECGLKVDEDSKISQHSLRREYVKTISNYINCKDLQANYDFLFNESLLARYLVNRNDILECSAREYYSQYTDKDFLKIRDKLEQIKIRLEQAQKRHKAGKSSKK</sequence>
<proteinExistence type="predicted"/>
<evidence type="ECO:0000313" key="1">
    <source>
        <dbReference type="EMBL" id="MBD2276915.1"/>
    </source>
</evidence>
<accession>A0ABR8BR50</accession>
<comment type="caution">
    <text evidence="1">The sequence shown here is derived from an EMBL/GenBank/DDBJ whole genome shotgun (WGS) entry which is preliminary data.</text>
</comment>
<evidence type="ECO:0008006" key="3">
    <source>
        <dbReference type="Google" id="ProtNLM"/>
    </source>
</evidence>
<keyword evidence="2" id="KW-1185">Reference proteome</keyword>
<name>A0ABR8BR50_APHFL</name>
<dbReference type="Proteomes" id="UP000606721">
    <property type="component" value="Unassembled WGS sequence"/>
</dbReference>
<gene>
    <name evidence="1" type="ORF">H6F99_00835</name>
</gene>
<organism evidence="1 2">
    <name type="scientific">Aphanizomenon flos-aquae FACHB-1040</name>
    <dbReference type="NCBI Taxonomy" id="2692887"/>
    <lineage>
        <taxon>Bacteria</taxon>
        <taxon>Bacillati</taxon>
        <taxon>Cyanobacteriota</taxon>
        <taxon>Cyanophyceae</taxon>
        <taxon>Nostocales</taxon>
        <taxon>Aphanizomenonaceae</taxon>
        <taxon>Aphanizomenon</taxon>
    </lineage>
</organism>
<evidence type="ECO:0000313" key="2">
    <source>
        <dbReference type="Proteomes" id="UP000606721"/>
    </source>
</evidence>
<dbReference type="EMBL" id="JACJQT010000002">
    <property type="protein sequence ID" value="MBD2276915.1"/>
    <property type="molecule type" value="Genomic_DNA"/>
</dbReference>